<accession>A0A9N8CSX8</accession>
<keyword evidence="7" id="KW-0808">Transferase</keyword>
<dbReference type="PROSITE" id="PS50887">
    <property type="entry name" value="GGDEF"/>
    <property type="match status" value="1"/>
</dbReference>
<sequence length="360" mass="40680">MFYHAGNASLVITQEYLHLMSDMILARVSQSLATEQSVESLVRQLLEMLEVVTEMESTYLTKVDLDARLQHILYARNSKQMQIPEGLSVPWDETLCKRAIEDNCLYSDNVPARWPECSAARALEITTFLSTPVHLPDGTFYGTLCATSRRQQALSERGEQVLNLFAGLIAQSIQKESLVAQLREANAALIAYSYTDALTGLPNRRSIFENVETLFSLARHLRQKVVVAYIDLDDFKLINDRFGHEVGDQFLIQIGQRLLHECSDNDILGRLGGDEFLVVSLSPEDESDRCERLQKVKNQLQQRICGDYHLGSVHLFYPGASLGVVEIDPHETDVNCALHMADSAMYKDKKRQDKTTFVVH</sequence>
<comment type="pathway">
    <text evidence="2">Purine metabolism; 3',5'-cyclic di-GMP biosynthesis.</text>
</comment>
<dbReference type="EC" id="2.7.7.65" evidence="3"/>
<dbReference type="NCBIfam" id="TIGR00254">
    <property type="entry name" value="GGDEF"/>
    <property type="match status" value="1"/>
</dbReference>
<keyword evidence="4" id="KW-0342">GTP-binding</keyword>
<dbReference type="InterPro" id="IPR043128">
    <property type="entry name" value="Rev_trsase/Diguanyl_cyclase"/>
</dbReference>
<dbReference type="GO" id="GO:0043709">
    <property type="term" value="P:cell adhesion involved in single-species biofilm formation"/>
    <property type="evidence" value="ECO:0007669"/>
    <property type="project" value="TreeGrafter"/>
</dbReference>
<comment type="caution">
    <text evidence="7">The sequence shown here is derived from an EMBL/GenBank/DDBJ whole genome shotgun (WGS) entry which is preliminary data.</text>
</comment>
<dbReference type="InterPro" id="IPR029787">
    <property type="entry name" value="Nucleotide_cyclase"/>
</dbReference>
<dbReference type="Pfam" id="PF00990">
    <property type="entry name" value="GGDEF"/>
    <property type="match status" value="1"/>
</dbReference>
<dbReference type="Gene3D" id="3.30.70.270">
    <property type="match status" value="1"/>
</dbReference>
<comment type="cofactor">
    <cofactor evidence="1">
        <name>Mg(2+)</name>
        <dbReference type="ChEBI" id="CHEBI:18420"/>
    </cofactor>
</comment>
<dbReference type="GO" id="GO:1902201">
    <property type="term" value="P:negative regulation of bacterial-type flagellum-dependent cell motility"/>
    <property type="evidence" value="ECO:0007669"/>
    <property type="project" value="TreeGrafter"/>
</dbReference>
<keyword evidence="7" id="KW-0548">Nucleotidyltransferase</keyword>
<protein>
    <recommendedName>
        <fullName evidence="3">diguanylate cyclase</fullName>
        <ecNumber evidence="3">2.7.7.65</ecNumber>
    </recommendedName>
</protein>
<evidence type="ECO:0000256" key="2">
    <source>
        <dbReference type="ARBA" id="ARBA00004665"/>
    </source>
</evidence>
<gene>
    <name evidence="7" type="primary">yeaP</name>
    <name evidence="7" type="ORF">GHA_02866</name>
</gene>
<dbReference type="InterPro" id="IPR050469">
    <property type="entry name" value="Diguanylate_Cyclase"/>
</dbReference>
<dbReference type="PANTHER" id="PTHR45138:SF9">
    <property type="entry name" value="DIGUANYLATE CYCLASE DGCM-RELATED"/>
    <property type="match status" value="1"/>
</dbReference>
<comment type="catalytic activity">
    <reaction evidence="5">
        <text>2 GTP = 3',3'-c-di-GMP + 2 diphosphate</text>
        <dbReference type="Rhea" id="RHEA:24898"/>
        <dbReference type="ChEBI" id="CHEBI:33019"/>
        <dbReference type="ChEBI" id="CHEBI:37565"/>
        <dbReference type="ChEBI" id="CHEBI:58805"/>
        <dbReference type="EC" id="2.7.7.65"/>
    </reaction>
</comment>
<dbReference type="Proteomes" id="UP000834503">
    <property type="component" value="Unassembled WGS sequence"/>
</dbReference>
<dbReference type="InterPro" id="IPR003018">
    <property type="entry name" value="GAF"/>
</dbReference>
<proteinExistence type="predicted"/>
<evidence type="ECO:0000256" key="1">
    <source>
        <dbReference type="ARBA" id="ARBA00001946"/>
    </source>
</evidence>
<dbReference type="GO" id="GO:0005886">
    <property type="term" value="C:plasma membrane"/>
    <property type="evidence" value="ECO:0007669"/>
    <property type="project" value="TreeGrafter"/>
</dbReference>
<dbReference type="SUPFAM" id="SSF55781">
    <property type="entry name" value="GAF domain-like"/>
    <property type="match status" value="1"/>
</dbReference>
<evidence type="ECO:0000313" key="7">
    <source>
        <dbReference type="EMBL" id="CAB5559547.1"/>
    </source>
</evidence>
<dbReference type="SUPFAM" id="SSF55073">
    <property type="entry name" value="Nucleotide cyclase"/>
    <property type="match status" value="1"/>
</dbReference>
<dbReference type="SMART" id="SM00065">
    <property type="entry name" value="GAF"/>
    <property type="match status" value="1"/>
</dbReference>
<dbReference type="Pfam" id="PF13185">
    <property type="entry name" value="GAF_2"/>
    <property type="match status" value="1"/>
</dbReference>
<evidence type="ECO:0000256" key="5">
    <source>
        <dbReference type="ARBA" id="ARBA00034247"/>
    </source>
</evidence>
<dbReference type="InterPro" id="IPR000160">
    <property type="entry name" value="GGDEF_dom"/>
</dbReference>
<name>A0A9N8CSX8_9ENTR</name>
<organism evidence="7 8">
    <name type="scientific">Citrobacter werkmanii</name>
    <dbReference type="NCBI Taxonomy" id="67827"/>
    <lineage>
        <taxon>Bacteria</taxon>
        <taxon>Pseudomonadati</taxon>
        <taxon>Pseudomonadota</taxon>
        <taxon>Gammaproteobacteria</taxon>
        <taxon>Enterobacterales</taxon>
        <taxon>Enterobacteriaceae</taxon>
        <taxon>Citrobacter</taxon>
        <taxon>Citrobacter freundii complex</taxon>
    </lineage>
</organism>
<dbReference type="GO" id="GO:0052621">
    <property type="term" value="F:diguanylate cyclase activity"/>
    <property type="evidence" value="ECO:0007669"/>
    <property type="project" value="UniProtKB-EC"/>
</dbReference>
<evidence type="ECO:0000256" key="4">
    <source>
        <dbReference type="ARBA" id="ARBA00023134"/>
    </source>
</evidence>
<reference evidence="7" key="1">
    <citation type="submission" date="2020-05" db="EMBL/GenBank/DDBJ databases">
        <authorList>
            <person name="Delgado-Blas J."/>
        </authorList>
    </citation>
    <scope>NUCLEOTIDE SEQUENCE</scope>
    <source>
        <strain evidence="7">BB1459</strain>
    </source>
</reference>
<dbReference type="EMBL" id="CAHPQX010000012">
    <property type="protein sequence ID" value="CAB5559547.1"/>
    <property type="molecule type" value="Genomic_DNA"/>
</dbReference>
<dbReference type="SMART" id="SM00267">
    <property type="entry name" value="GGDEF"/>
    <property type="match status" value="1"/>
</dbReference>
<dbReference type="AlphaFoldDB" id="A0A9N8CSX8"/>
<keyword evidence="4" id="KW-0547">Nucleotide-binding</keyword>
<dbReference type="InterPro" id="IPR029016">
    <property type="entry name" value="GAF-like_dom_sf"/>
</dbReference>
<evidence type="ECO:0000259" key="6">
    <source>
        <dbReference type="PROSITE" id="PS50887"/>
    </source>
</evidence>
<evidence type="ECO:0000256" key="3">
    <source>
        <dbReference type="ARBA" id="ARBA00012528"/>
    </source>
</evidence>
<dbReference type="GO" id="GO:0005525">
    <property type="term" value="F:GTP binding"/>
    <property type="evidence" value="ECO:0007669"/>
    <property type="project" value="UniProtKB-KW"/>
</dbReference>
<evidence type="ECO:0000313" key="8">
    <source>
        <dbReference type="Proteomes" id="UP000834503"/>
    </source>
</evidence>
<dbReference type="CDD" id="cd01949">
    <property type="entry name" value="GGDEF"/>
    <property type="match status" value="1"/>
</dbReference>
<feature type="domain" description="GGDEF" evidence="6">
    <location>
        <begin position="223"/>
        <end position="360"/>
    </location>
</feature>
<dbReference type="Gene3D" id="3.30.450.40">
    <property type="match status" value="1"/>
</dbReference>
<dbReference type="PANTHER" id="PTHR45138">
    <property type="entry name" value="REGULATORY COMPONENTS OF SENSORY TRANSDUCTION SYSTEM"/>
    <property type="match status" value="1"/>
</dbReference>